<feature type="compositionally biased region" description="Basic residues" evidence="1">
    <location>
        <begin position="748"/>
        <end position="759"/>
    </location>
</feature>
<feature type="compositionally biased region" description="Basic and acidic residues" evidence="1">
    <location>
        <begin position="864"/>
        <end position="873"/>
    </location>
</feature>
<evidence type="ECO:0008006" key="4">
    <source>
        <dbReference type="Google" id="ProtNLM"/>
    </source>
</evidence>
<feature type="compositionally biased region" description="Basic and acidic residues" evidence="1">
    <location>
        <begin position="426"/>
        <end position="437"/>
    </location>
</feature>
<feature type="compositionally biased region" description="Low complexity" evidence="1">
    <location>
        <begin position="827"/>
        <end position="842"/>
    </location>
</feature>
<feature type="compositionally biased region" description="Low complexity" evidence="1">
    <location>
        <begin position="56"/>
        <end position="67"/>
    </location>
</feature>
<gene>
    <name evidence="2" type="ORF">GSTUAT00002287001</name>
</gene>
<feature type="region of interest" description="Disordered" evidence="1">
    <location>
        <begin position="1"/>
        <end position="158"/>
    </location>
</feature>
<dbReference type="Proteomes" id="UP001412239">
    <property type="component" value="Unassembled WGS sequence"/>
</dbReference>
<feature type="compositionally biased region" description="Basic and acidic residues" evidence="1">
    <location>
        <begin position="811"/>
        <end position="826"/>
    </location>
</feature>
<feature type="compositionally biased region" description="Basic and acidic residues" evidence="1">
    <location>
        <begin position="760"/>
        <end position="770"/>
    </location>
</feature>
<feature type="region of interest" description="Disordered" evidence="1">
    <location>
        <begin position="716"/>
        <end position="774"/>
    </location>
</feature>
<feature type="compositionally biased region" description="Low complexity" evidence="1">
    <location>
        <begin position="659"/>
        <end position="670"/>
    </location>
</feature>
<feature type="compositionally biased region" description="Polar residues" evidence="1">
    <location>
        <begin position="527"/>
        <end position="538"/>
    </location>
</feature>
<keyword evidence="3" id="KW-1185">Reference proteome</keyword>
<feature type="compositionally biased region" description="Acidic residues" evidence="1">
    <location>
        <begin position="348"/>
        <end position="368"/>
    </location>
</feature>
<feature type="compositionally biased region" description="Basic and acidic residues" evidence="1">
    <location>
        <begin position="376"/>
        <end position="385"/>
    </location>
</feature>
<dbReference type="EMBL" id="LN890970">
    <property type="protein sequence ID" value="CUS13578.1"/>
    <property type="molecule type" value="Genomic_DNA"/>
</dbReference>
<dbReference type="InterPro" id="IPR021582">
    <property type="entry name" value="Aim21"/>
</dbReference>
<sequence length="917" mass="97509">MSAPPSIPPRPSVPPRPSPKPRSKSPLEQEGPALTTIPPTTELHAPVARPPAPKPTESGSGITTSTTLKNDSGIPQIGRRVPMCPNAGDVQAPSPAVTPGAGKRSHVYREEWEMDEGAYGQGTPKGINPYTRSSTDLNQSVAQSPDLGAANDASTPVPDEEIGYLASEQYARVISPQLTGASSTGHSPALRRGDLEDAPVSLYGIVANSSTSIDEKDKEISIHLDALPHHGGVYHHHHHHDSRAGTRPGSALGMMDEEEEEEEHEHPILASDEVQKRSGEFMLPAISPPLPPKRPGSMPNTRPHSVAPTGPGSVADGDDEDGDIEPTDLPSNTRLELREPLIALQPGEETEPLFPEDEGDSEDADTEECAIGAVDKIQEKLKRPDLPPSVGSGRRFPSKDIWEEAPDHAQLQAIVSTPPIADPEAQDDHREEGKIAERASSTPEYVQGQPHDHYEPGDEKEFEQLHKDAKKKAGNYRHEVQSEGPDEHLDRLLRGGKKGEESVGSGDKNGVKRFPSNDIWEDVPPSLQLSATVTPSNDPQEDSTHEYKSGATTTGTARLEDKIASIPEEEDNTRPTAGAPVEDPSTTKTGFPARRPQAPSTRPSRKAPLQTGDSTSTLSTASENAPISPDKKAPPSIPDRPKPKVPARPNRPATTMARSSSTESPSTASSGSGGSMAPGNPPPPSSKPKPVIPPRTGGIGGKIAALKSGFMSDLDQRLKLGPQASKQVEKPADEEDRPVEVLSDVRKSRAKGPRGRKLPTAKEAETKTETMADPTALRMEVVGVWTVWSMNEEGVSVGEESAIGSTGELEIDTKPEPKAEGEKEEAVPTPSTTAVPSVTGTGQQTVPAVGRSIDTTITMPTPKAGEKREKDEIPAVIIPGGRQTGDAIAASEVRGESVDEVKGEDVRNTVGDQKVEV</sequence>
<feature type="region of interest" description="Disordered" evidence="1">
    <location>
        <begin position="797"/>
        <end position="917"/>
    </location>
</feature>
<feature type="compositionally biased region" description="Basic residues" evidence="1">
    <location>
        <begin position="232"/>
        <end position="241"/>
    </location>
</feature>
<proteinExistence type="predicted"/>
<protein>
    <recommendedName>
        <fullName evidence="4">Altered inheritance of mitochondria protein 21</fullName>
    </recommendedName>
</protein>
<evidence type="ECO:0000313" key="2">
    <source>
        <dbReference type="EMBL" id="CUS13578.1"/>
    </source>
</evidence>
<feature type="compositionally biased region" description="Pro residues" evidence="1">
    <location>
        <begin position="679"/>
        <end position="693"/>
    </location>
</feature>
<organism evidence="2 3">
    <name type="scientific">Tuber aestivum</name>
    <name type="common">summer truffle</name>
    <dbReference type="NCBI Taxonomy" id="59557"/>
    <lineage>
        <taxon>Eukaryota</taxon>
        <taxon>Fungi</taxon>
        <taxon>Dikarya</taxon>
        <taxon>Ascomycota</taxon>
        <taxon>Pezizomycotina</taxon>
        <taxon>Pezizomycetes</taxon>
        <taxon>Pezizales</taxon>
        <taxon>Tuberaceae</taxon>
        <taxon>Tuber</taxon>
    </lineage>
</organism>
<feature type="compositionally biased region" description="Polar residues" evidence="1">
    <location>
        <begin position="611"/>
        <end position="625"/>
    </location>
</feature>
<feature type="compositionally biased region" description="Pro residues" evidence="1">
    <location>
        <begin position="1"/>
        <end position="20"/>
    </location>
</feature>
<evidence type="ECO:0000256" key="1">
    <source>
        <dbReference type="SAM" id="MobiDB-lite"/>
    </source>
</evidence>
<reference evidence="2" key="1">
    <citation type="submission" date="2015-10" db="EMBL/GenBank/DDBJ databases">
        <authorList>
            <person name="Regsiter A."/>
            <person name="william w."/>
        </authorList>
    </citation>
    <scope>NUCLEOTIDE SEQUENCE</scope>
    <source>
        <strain evidence="2">Montdore</strain>
    </source>
</reference>
<accession>A0A292Q3Y5</accession>
<feature type="compositionally biased region" description="Polar residues" evidence="1">
    <location>
        <begin position="130"/>
        <end position="143"/>
    </location>
</feature>
<dbReference type="AlphaFoldDB" id="A0A292Q3Y5"/>
<dbReference type="Pfam" id="PF11489">
    <property type="entry name" value="Aim21"/>
    <property type="match status" value="2"/>
</dbReference>
<feature type="compositionally biased region" description="Basic and acidic residues" evidence="1">
    <location>
        <begin position="893"/>
        <end position="917"/>
    </location>
</feature>
<feature type="region of interest" description="Disordered" evidence="1">
    <location>
        <begin position="231"/>
        <end position="398"/>
    </location>
</feature>
<name>A0A292Q3Y5_9PEZI</name>
<evidence type="ECO:0000313" key="3">
    <source>
        <dbReference type="Proteomes" id="UP001412239"/>
    </source>
</evidence>
<feature type="compositionally biased region" description="Acidic residues" evidence="1">
    <location>
        <begin position="316"/>
        <end position="326"/>
    </location>
</feature>
<feature type="compositionally biased region" description="Basic and acidic residues" evidence="1">
    <location>
        <begin position="450"/>
        <end position="467"/>
    </location>
</feature>
<feature type="region of interest" description="Disordered" evidence="1">
    <location>
        <begin position="417"/>
        <end position="704"/>
    </location>
</feature>
<feature type="compositionally biased region" description="Basic and acidic residues" evidence="1">
    <location>
        <begin position="476"/>
        <end position="501"/>
    </location>
</feature>